<dbReference type="PANTHER" id="PTHR11076:SF34">
    <property type="entry name" value="PROTEIN UMUC"/>
    <property type="match status" value="1"/>
</dbReference>
<dbReference type="GO" id="GO:0003887">
    <property type="term" value="F:DNA-directed DNA polymerase activity"/>
    <property type="evidence" value="ECO:0007669"/>
    <property type="project" value="TreeGrafter"/>
</dbReference>
<dbReference type="GO" id="GO:0009432">
    <property type="term" value="P:SOS response"/>
    <property type="evidence" value="ECO:0007669"/>
    <property type="project" value="TreeGrafter"/>
</dbReference>
<dbReference type="InterPro" id="IPR043128">
    <property type="entry name" value="Rev_trsase/Diguanyl_cyclase"/>
</dbReference>
<evidence type="ECO:0000313" key="3">
    <source>
        <dbReference type="EMBL" id="SFM87129.1"/>
    </source>
</evidence>
<accession>A0A1I4UDS2</accession>
<evidence type="ECO:0000259" key="2">
    <source>
        <dbReference type="PROSITE" id="PS50173"/>
    </source>
</evidence>
<dbReference type="InterPro" id="IPR001126">
    <property type="entry name" value="UmuC"/>
</dbReference>
<dbReference type="GO" id="GO:0042276">
    <property type="term" value="P:error-prone translesion synthesis"/>
    <property type="evidence" value="ECO:0007669"/>
    <property type="project" value="TreeGrafter"/>
</dbReference>
<dbReference type="PANTHER" id="PTHR11076">
    <property type="entry name" value="DNA REPAIR POLYMERASE UMUC / TRANSFERASE FAMILY MEMBER"/>
    <property type="match status" value="1"/>
</dbReference>
<dbReference type="STRING" id="582667.SAMN05192568_106817"/>
<dbReference type="InterPro" id="IPR050116">
    <property type="entry name" value="DNA_polymerase-Y"/>
</dbReference>
<evidence type="ECO:0000256" key="1">
    <source>
        <dbReference type="ARBA" id="ARBA00010945"/>
    </source>
</evidence>
<feature type="domain" description="UmuC" evidence="2">
    <location>
        <begin position="11"/>
        <end position="106"/>
    </location>
</feature>
<proteinExistence type="inferred from homology"/>
<name>A0A1I4UDS2_9HYPH</name>
<evidence type="ECO:0000313" key="4">
    <source>
        <dbReference type="Proteomes" id="UP000199048"/>
    </source>
</evidence>
<dbReference type="AlphaFoldDB" id="A0A1I4UDS2"/>
<dbReference type="GO" id="GO:0006281">
    <property type="term" value="P:DNA repair"/>
    <property type="evidence" value="ECO:0007669"/>
    <property type="project" value="InterPro"/>
</dbReference>
<dbReference type="GO" id="GO:0005829">
    <property type="term" value="C:cytosol"/>
    <property type="evidence" value="ECO:0007669"/>
    <property type="project" value="TreeGrafter"/>
</dbReference>
<keyword evidence="4" id="KW-1185">Reference proteome</keyword>
<dbReference type="InterPro" id="IPR043502">
    <property type="entry name" value="DNA/RNA_pol_sf"/>
</dbReference>
<organism evidence="3 4">
    <name type="scientific">Methylobacterium pseudosasicola</name>
    <dbReference type="NCBI Taxonomy" id="582667"/>
    <lineage>
        <taxon>Bacteria</taxon>
        <taxon>Pseudomonadati</taxon>
        <taxon>Pseudomonadota</taxon>
        <taxon>Alphaproteobacteria</taxon>
        <taxon>Hyphomicrobiales</taxon>
        <taxon>Methylobacteriaceae</taxon>
        <taxon>Methylobacterium</taxon>
    </lineage>
</organism>
<reference evidence="4" key="1">
    <citation type="submission" date="2016-10" db="EMBL/GenBank/DDBJ databases">
        <authorList>
            <person name="Varghese N."/>
            <person name="Submissions S."/>
        </authorList>
    </citation>
    <scope>NUCLEOTIDE SEQUENCE [LARGE SCALE GENOMIC DNA]</scope>
    <source>
        <strain evidence="4">BL36</strain>
    </source>
</reference>
<comment type="similarity">
    <text evidence="1">Belongs to the DNA polymerase type-Y family.</text>
</comment>
<dbReference type="PROSITE" id="PS50173">
    <property type="entry name" value="UMUC"/>
    <property type="match status" value="1"/>
</dbReference>
<dbReference type="Gene3D" id="3.40.1170.60">
    <property type="match status" value="1"/>
</dbReference>
<gene>
    <name evidence="3" type="ORF">SAMN05192568_106817</name>
</gene>
<dbReference type="Pfam" id="PF00817">
    <property type="entry name" value="IMS"/>
    <property type="match status" value="1"/>
</dbReference>
<sequence length="106" mass="12041">MDDRIRGCRAYPHIDGNSFYCSCERVFDPKLTEMPVIALSNDDGCALAQTAEAKSLGIKMGDPYFKIHEMCRRQGVWVFSSNYTLYGNMSARANAVYRDFSPRVEI</sequence>
<dbReference type="Proteomes" id="UP000199048">
    <property type="component" value="Unassembled WGS sequence"/>
</dbReference>
<dbReference type="SUPFAM" id="SSF56672">
    <property type="entry name" value="DNA/RNA polymerases"/>
    <property type="match status" value="1"/>
</dbReference>
<dbReference type="EMBL" id="FOTK01000068">
    <property type="protein sequence ID" value="SFM87129.1"/>
    <property type="molecule type" value="Genomic_DNA"/>
</dbReference>
<dbReference type="Gene3D" id="3.30.70.270">
    <property type="match status" value="1"/>
</dbReference>
<protein>
    <submittedName>
        <fullName evidence="3">DNA polymerase V</fullName>
    </submittedName>
</protein>